<comment type="caution">
    <text evidence="1">The sequence shown here is derived from an EMBL/GenBank/DDBJ whole genome shotgun (WGS) entry which is preliminary data.</text>
</comment>
<protein>
    <submittedName>
        <fullName evidence="1">Uncharacterized protein</fullName>
    </submittedName>
</protein>
<dbReference type="RefSeq" id="WP_212554329.1">
    <property type="nucleotide sequence ID" value="NZ_JAGXOE010000041.1"/>
</dbReference>
<keyword evidence="2" id="KW-1185">Reference proteome</keyword>
<evidence type="ECO:0000313" key="2">
    <source>
        <dbReference type="Proteomes" id="UP000676853"/>
    </source>
</evidence>
<evidence type="ECO:0000313" key="1">
    <source>
        <dbReference type="EMBL" id="MBS4102765.1"/>
    </source>
</evidence>
<gene>
    <name evidence="1" type="ORF">KFZ73_16160</name>
</gene>
<dbReference type="EMBL" id="JAGXOE010000041">
    <property type="protein sequence ID" value="MBS4102765.1"/>
    <property type="molecule type" value="Genomic_DNA"/>
</dbReference>
<reference evidence="1 2" key="1">
    <citation type="submission" date="2021-04" db="EMBL/GenBank/DDBJ databases">
        <title>Whole genome sequence analysis of a thiophenic sulfur metabolizing bacteria.</title>
        <authorList>
            <person name="Akhtar N."/>
            <person name="Akram J."/>
            <person name="Aslam A."/>
        </authorList>
    </citation>
    <scope>NUCLEOTIDE SEQUENCE [LARGE SCALE GENOMIC DNA]</scope>
    <source>
        <strain evidence="1 2">3OW</strain>
    </source>
</reference>
<sequence>MNDTDLARWLDVELRRLADPTAPDRDARRDRIERVALRAEDQGWEPAAVWATITNLLSYWLGEAASERASEICGVHLDLSESIEASNAAERIVQAERGHLVDAVAAAHRIPRDHVREYVRGLWFANDSAFVTEQILRLAMFEVGRHYRATVAVLRDQAAAQGAMV</sequence>
<accession>A0ABS5NES1</accession>
<name>A0ABS5NES1_TSUPA</name>
<proteinExistence type="predicted"/>
<organism evidence="1 2">
    <name type="scientific">Tsukamurella paurometabola</name>
    <name type="common">Corynebacterium paurometabolum</name>
    <dbReference type="NCBI Taxonomy" id="2061"/>
    <lineage>
        <taxon>Bacteria</taxon>
        <taxon>Bacillati</taxon>
        <taxon>Actinomycetota</taxon>
        <taxon>Actinomycetes</taxon>
        <taxon>Mycobacteriales</taxon>
        <taxon>Tsukamurellaceae</taxon>
        <taxon>Tsukamurella</taxon>
    </lineage>
</organism>
<dbReference type="Proteomes" id="UP000676853">
    <property type="component" value="Unassembled WGS sequence"/>
</dbReference>